<proteinExistence type="predicted"/>
<gene>
    <name evidence="2" type="ORF">Pmani_023249</name>
</gene>
<feature type="coiled-coil region" evidence="1">
    <location>
        <begin position="106"/>
        <end position="133"/>
    </location>
</feature>
<accession>A0AAE1PC85</accession>
<keyword evidence="3" id="KW-1185">Reference proteome</keyword>
<dbReference type="Gene3D" id="3.30.70.1820">
    <property type="entry name" value="L1 transposable element, RRM domain"/>
    <property type="match status" value="1"/>
</dbReference>
<evidence type="ECO:0000313" key="3">
    <source>
        <dbReference type="Proteomes" id="UP001292094"/>
    </source>
</evidence>
<organism evidence="2 3">
    <name type="scientific">Petrolisthes manimaculis</name>
    <dbReference type="NCBI Taxonomy" id="1843537"/>
    <lineage>
        <taxon>Eukaryota</taxon>
        <taxon>Metazoa</taxon>
        <taxon>Ecdysozoa</taxon>
        <taxon>Arthropoda</taxon>
        <taxon>Crustacea</taxon>
        <taxon>Multicrustacea</taxon>
        <taxon>Malacostraca</taxon>
        <taxon>Eumalacostraca</taxon>
        <taxon>Eucarida</taxon>
        <taxon>Decapoda</taxon>
        <taxon>Pleocyemata</taxon>
        <taxon>Anomura</taxon>
        <taxon>Galatheoidea</taxon>
        <taxon>Porcellanidae</taxon>
        <taxon>Petrolisthes</taxon>
    </lineage>
</organism>
<dbReference type="Proteomes" id="UP001292094">
    <property type="component" value="Unassembled WGS sequence"/>
</dbReference>
<name>A0AAE1PC85_9EUCA</name>
<sequence length="218" mass="24291">MDREDIRTAFSGRGLGRSSTLPIESTIVGTWNKTGTVTGRVDESDASVLPSTSAVGGDGPSRQSHPLTISNIIHDDISALLGENMVMVNTIVKAVQFIMHRKDEHINQLKTEVITFENRVSQLENQIDDVNQYERRDTLIISDPSFPQETNSESAADVVVDTIREKNKINISHNDINVAHRFGSKTKQNKNKPMIVKLHNCPKKEEIMSACITMRPNL</sequence>
<dbReference type="EMBL" id="JAWZYT010002376">
    <property type="protein sequence ID" value="KAK4304814.1"/>
    <property type="molecule type" value="Genomic_DNA"/>
</dbReference>
<comment type="caution">
    <text evidence="2">The sequence shown here is derived from an EMBL/GenBank/DDBJ whole genome shotgun (WGS) entry which is preliminary data.</text>
</comment>
<evidence type="ECO:0000256" key="1">
    <source>
        <dbReference type="SAM" id="Coils"/>
    </source>
</evidence>
<protein>
    <submittedName>
        <fullName evidence="2">Uncharacterized protein</fullName>
    </submittedName>
</protein>
<evidence type="ECO:0000313" key="2">
    <source>
        <dbReference type="EMBL" id="KAK4304814.1"/>
    </source>
</evidence>
<keyword evidence="1" id="KW-0175">Coiled coil</keyword>
<dbReference type="AlphaFoldDB" id="A0AAE1PC85"/>
<reference evidence="2" key="1">
    <citation type="submission" date="2023-11" db="EMBL/GenBank/DDBJ databases">
        <title>Genome assemblies of two species of porcelain crab, Petrolisthes cinctipes and Petrolisthes manimaculis (Anomura: Porcellanidae).</title>
        <authorList>
            <person name="Angst P."/>
        </authorList>
    </citation>
    <scope>NUCLEOTIDE SEQUENCE</scope>
    <source>
        <strain evidence="2">PB745_02</strain>
        <tissue evidence="2">Gill</tissue>
    </source>
</reference>